<dbReference type="OrthoDB" id="9793589at2"/>
<sequence>MSPTYNSLFLVTVAAVLGPWISTHLFRSVIPSVIVEILIGFLIGPHILHLAQQTANINFLSQFGFAYLMFLSGMELDFDLLLERPAKGDSPSWLRGLIFFAITLAISLAVALWLHHVGLVKSVLMVTLLLSTTSLGLVTPALKERGWIGDKFGQEVLLYALIADVATLIVFTAYITFHSTGNAFSFLLVMVLLLFFVFVYRVLLAARHLPIFRVVENATSEIGIRASFALVLAFLAFSETLGTEVVIAAFLAGAIISLLAEKHSQLTTKLNSIGYGFFIPIFFVSVGMQFNLTAMTGTSAFLWMMLLLLATMYVNKLLPSLWFLRRFGFRQRLAGGFLLSSRLSLMIAASQIGEQAGLIPASMSNGFVLLALVTCVLSPSAFNQLIRFVTAPEDRAAMQKDAVVTINRETLPPNWEVRQIEVRSRRLNDIALRTLHLPQDLLFISLVRGDERIVPRGHTRLEQFDVVQVMGTPENLQRLSELMEEV</sequence>
<comment type="similarity">
    <text evidence="2">Belongs to the monovalent cation:proton antiporter 2 (CPA2) transporter (TC 2.A.37) family.</text>
</comment>
<dbReference type="Pfam" id="PF00999">
    <property type="entry name" value="Na_H_Exchanger"/>
    <property type="match status" value="1"/>
</dbReference>
<dbReference type="Pfam" id="PF02080">
    <property type="entry name" value="TrkA_C"/>
    <property type="match status" value="1"/>
</dbReference>
<reference evidence="11 12" key="1">
    <citation type="submission" date="2015-09" db="EMBL/GenBank/DDBJ databases">
        <title>Draft genome sequence of Alicyclobacillus ferrooxydans DSM 22381.</title>
        <authorList>
            <person name="Hemp J."/>
        </authorList>
    </citation>
    <scope>NUCLEOTIDE SEQUENCE [LARGE SCALE GENOMIC DNA]</scope>
    <source>
        <strain evidence="11 12">TC-34</strain>
    </source>
</reference>
<dbReference type="GO" id="GO:0008324">
    <property type="term" value="F:monoatomic cation transmembrane transporter activity"/>
    <property type="evidence" value="ECO:0007669"/>
    <property type="project" value="InterPro"/>
</dbReference>
<keyword evidence="6 9" id="KW-1133">Transmembrane helix</keyword>
<feature type="transmembrane region" description="Helical" evidence="9">
    <location>
        <begin position="333"/>
        <end position="352"/>
    </location>
</feature>
<evidence type="ECO:0000256" key="9">
    <source>
        <dbReference type="SAM" id="Phobius"/>
    </source>
</evidence>
<keyword evidence="8 9" id="KW-0472">Membrane</keyword>
<dbReference type="STRING" id="471514.AN477_14860"/>
<dbReference type="Gene3D" id="1.20.1530.20">
    <property type="match status" value="1"/>
</dbReference>
<dbReference type="GO" id="GO:1902600">
    <property type="term" value="P:proton transmembrane transport"/>
    <property type="evidence" value="ECO:0007669"/>
    <property type="project" value="InterPro"/>
</dbReference>
<keyword evidence="4" id="KW-0050">Antiport</keyword>
<evidence type="ECO:0000256" key="7">
    <source>
        <dbReference type="ARBA" id="ARBA00023065"/>
    </source>
</evidence>
<name>A0A0P9EJ64_9BACL</name>
<evidence type="ECO:0000313" key="11">
    <source>
        <dbReference type="EMBL" id="KPV42958.1"/>
    </source>
</evidence>
<comment type="subcellular location">
    <subcellularLocation>
        <location evidence="1">Membrane</location>
        <topology evidence="1">Multi-pass membrane protein</topology>
    </subcellularLocation>
</comment>
<accession>A0A0P9EJ64</accession>
<keyword evidence="12" id="KW-1185">Reference proteome</keyword>
<feature type="domain" description="RCK C-terminal" evidence="10">
    <location>
        <begin position="401"/>
        <end position="485"/>
    </location>
</feature>
<evidence type="ECO:0000256" key="6">
    <source>
        <dbReference type="ARBA" id="ARBA00022989"/>
    </source>
</evidence>
<dbReference type="InterPro" id="IPR006037">
    <property type="entry name" value="RCK_C"/>
</dbReference>
<feature type="transmembrane region" description="Helical" evidence="9">
    <location>
        <begin position="94"/>
        <end position="116"/>
    </location>
</feature>
<protein>
    <recommendedName>
        <fullName evidence="10">RCK C-terminal domain-containing protein</fullName>
    </recommendedName>
</protein>
<dbReference type="GO" id="GO:0015297">
    <property type="term" value="F:antiporter activity"/>
    <property type="evidence" value="ECO:0007669"/>
    <property type="project" value="UniProtKB-KW"/>
</dbReference>
<feature type="transmembrane region" description="Helical" evidence="9">
    <location>
        <begin position="33"/>
        <end position="51"/>
    </location>
</feature>
<evidence type="ECO:0000313" key="12">
    <source>
        <dbReference type="Proteomes" id="UP000050482"/>
    </source>
</evidence>
<dbReference type="GO" id="GO:0016020">
    <property type="term" value="C:membrane"/>
    <property type="evidence" value="ECO:0007669"/>
    <property type="project" value="UniProtKB-SubCell"/>
</dbReference>
<feature type="transmembrane region" description="Helical" evidence="9">
    <location>
        <begin position="122"/>
        <end position="142"/>
    </location>
</feature>
<comment type="caution">
    <text evidence="11">The sequence shown here is derived from an EMBL/GenBank/DDBJ whole genome shotgun (WGS) entry which is preliminary data.</text>
</comment>
<dbReference type="AlphaFoldDB" id="A0A0P9EJ64"/>
<evidence type="ECO:0000256" key="1">
    <source>
        <dbReference type="ARBA" id="ARBA00004141"/>
    </source>
</evidence>
<keyword evidence="7" id="KW-0406">Ion transport</keyword>
<dbReference type="RefSeq" id="WP_054969951.1">
    <property type="nucleotide sequence ID" value="NZ_LJCO01000064.1"/>
</dbReference>
<dbReference type="PROSITE" id="PS51202">
    <property type="entry name" value="RCK_C"/>
    <property type="match status" value="1"/>
</dbReference>
<feature type="transmembrane region" description="Helical" evidence="9">
    <location>
        <begin position="63"/>
        <end position="82"/>
    </location>
</feature>
<dbReference type="Proteomes" id="UP000050482">
    <property type="component" value="Unassembled WGS sequence"/>
</dbReference>
<dbReference type="PATRIC" id="fig|471514.4.peg.2559"/>
<dbReference type="PANTHER" id="PTHR43562:SF1">
    <property type="entry name" value="NA(+)_H(+) ANTIPORTER YJBQ-RELATED"/>
    <property type="match status" value="1"/>
</dbReference>
<keyword evidence="5 9" id="KW-0812">Transmembrane</keyword>
<feature type="transmembrane region" description="Helical" evidence="9">
    <location>
        <begin position="156"/>
        <end position="177"/>
    </location>
</feature>
<evidence type="ECO:0000256" key="2">
    <source>
        <dbReference type="ARBA" id="ARBA00005551"/>
    </source>
</evidence>
<feature type="transmembrane region" description="Helical" evidence="9">
    <location>
        <begin position="6"/>
        <end position="26"/>
    </location>
</feature>
<dbReference type="GO" id="GO:0006813">
    <property type="term" value="P:potassium ion transport"/>
    <property type="evidence" value="ECO:0007669"/>
    <property type="project" value="InterPro"/>
</dbReference>
<evidence type="ECO:0000256" key="8">
    <source>
        <dbReference type="ARBA" id="ARBA00023136"/>
    </source>
</evidence>
<dbReference type="InterPro" id="IPR038770">
    <property type="entry name" value="Na+/solute_symporter_sf"/>
</dbReference>
<feature type="transmembrane region" description="Helical" evidence="9">
    <location>
        <begin position="272"/>
        <end position="294"/>
    </location>
</feature>
<feature type="transmembrane region" description="Helical" evidence="9">
    <location>
        <begin position="300"/>
        <end position="324"/>
    </location>
</feature>
<evidence type="ECO:0000256" key="4">
    <source>
        <dbReference type="ARBA" id="ARBA00022449"/>
    </source>
</evidence>
<keyword evidence="3" id="KW-0813">Transport</keyword>
<evidence type="ECO:0000256" key="3">
    <source>
        <dbReference type="ARBA" id="ARBA00022448"/>
    </source>
</evidence>
<dbReference type="EMBL" id="LJCO01000064">
    <property type="protein sequence ID" value="KPV42958.1"/>
    <property type="molecule type" value="Genomic_DNA"/>
</dbReference>
<organism evidence="11 12">
    <name type="scientific">Alicyclobacillus ferrooxydans</name>
    <dbReference type="NCBI Taxonomy" id="471514"/>
    <lineage>
        <taxon>Bacteria</taxon>
        <taxon>Bacillati</taxon>
        <taxon>Bacillota</taxon>
        <taxon>Bacilli</taxon>
        <taxon>Bacillales</taxon>
        <taxon>Alicyclobacillaceae</taxon>
        <taxon>Alicyclobacillus</taxon>
    </lineage>
</organism>
<dbReference type="SUPFAM" id="SSF116726">
    <property type="entry name" value="TrkA C-terminal domain-like"/>
    <property type="match status" value="1"/>
</dbReference>
<proteinExistence type="inferred from homology"/>
<dbReference type="InterPro" id="IPR006153">
    <property type="entry name" value="Cation/H_exchanger_TM"/>
</dbReference>
<dbReference type="Gene3D" id="3.30.70.1450">
    <property type="entry name" value="Regulator of K+ conductance, C-terminal domain"/>
    <property type="match status" value="1"/>
</dbReference>
<dbReference type="InterPro" id="IPR036721">
    <property type="entry name" value="RCK_C_sf"/>
</dbReference>
<feature type="transmembrane region" description="Helical" evidence="9">
    <location>
        <begin position="243"/>
        <end position="260"/>
    </location>
</feature>
<dbReference type="PANTHER" id="PTHR43562">
    <property type="entry name" value="NAPA-TYPE SODIUM/HYDROGEN ANTIPORTER"/>
    <property type="match status" value="1"/>
</dbReference>
<feature type="transmembrane region" description="Helical" evidence="9">
    <location>
        <begin position="183"/>
        <end position="206"/>
    </location>
</feature>
<evidence type="ECO:0000259" key="10">
    <source>
        <dbReference type="PROSITE" id="PS51202"/>
    </source>
</evidence>
<gene>
    <name evidence="11" type="ORF">AN477_14860</name>
</gene>
<evidence type="ECO:0000256" key="5">
    <source>
        <dbReference type="ARBA" id="ARBA00022692"/>
    </source>
</evidence>